<accession>A0ABV6J0C7</accession>
<feature type="domain" description="Glycosyltransferase 2-like" evidence="2">
    <location>
        <begin position="389"/>
        <end position="563"/>
    </location>
</feature>
<dbReference type="SUPFAM" id="SSF53756">
    <property type="entry name" value="UDP-Glycosyltransferase/glycogen phosphorylase"/>
    <property type="match status" value="1"/>
</dbReference>
<dbReference type="EC" id="2.4.-.-" evidence="3"/>
<dbReference type="Proteomes" id="UP001589789">
    <property type="component" value="Unassembled WGS sequence"/>
</dbReference>
<evidence type="ECO:0000313" key="4">
    <source>
        <dbReference type="Proteomes" id="UP001589789"/>
    </source>
</evidence>
<comment type="caution">
    <text evidence="3">The sequence shown here is derived from an EMBL/GenBank/DDBJ whole genome shotgun (WGS) entry which is preliminary data.</text>
</comment>
<gene>
    <name evidence="3" type="ORF">ACFFIC_22945</name>
</gene>
<reference evidence="3 4" key="1">
    <citation type="submission" date="2024-09" db="EMBL/GenBank/DDBJ databases">
        <authorList>
            <person name="Sun Q."/>
            <person name="Mori K."/>
        </authorList>
    </citation>
    <scope>NUCLEOTIDE SEQUENCE [LARGE SCALE GENOMIC DNA]</scope>
    <source>
        <strain evidence="3 4">CCM 7468</strain>
    </source>
</reference>
<dbReference type="RefSeq" id="WP_377054718.1">
    <property type="nucleotide sequence ID" value="NZ_JBHLVZ010000083.1"/>
</dbReference>
<feature type="coiled-coil region" evidence="1">
    <location>
        <begin position="23"/>
        <end position="75"/>
    </location>
</feature>
<dbReference type="EMBL" id="JBHLVZ010000083">
    <property type="protein sequence ID" value="MFC0388375.1"/>
    <property type="molecule type" value="Genomic_DNA"/>
</dbReference>
<evidence type="ECO:0000259" key="2">
    <source>
        <dbReference type="Pfam" id="PF00535"/>
    </source>
</evidence>
<evidence type="ECO:0000256" key="1">
    <source>
        <dbReference type="SAM" id="Coils"/>
    </source>
</evidence>
<dbReference type="GO" id="GO:0016757">
    <property type="term" value="F:glycosyltransferase activity"/>
    <property type="evidence" value="ECO:0007669"/>
    <property type="project" value="UniProtKB-KW"/>
</dbReference>
<dbReference type="Pfam" id="PF13692">
    <property type="entry name" value="Glyco_trans_1_4"/>
    <property type="match status" value="1"/>
</dbReference>
<sequence length="1029" mass="113069">MDDDIHRLNAMIEAERTKQHEMLAAHRAEIQRIQEKLEQERHNLAERIAEQREEIRALSARIEISEARTKAAEERLQDSERWRGILAARADAAEKRLEDLLRSTSWAATAPLRFAMERVRVVKRFFRAPAGKDPAVLAHQGEPALHEAAVASYAAWSARFDTPDVEDTKRLQVSAGDVPEAFFFIGASSGTLAFLDRTLEALRMIVGLRWHAQIIFDEECNARTSEAHAHALIDDPRFLQAGDTTPADAVVLLLEAGAIPRPHGPRILVDALAADQTAMLAYSDEDRLGADGVPHTPFFKPKFARRLAEAGILLGKMTAVRPSVHGIAGLASRLRMMGGGAASLARDIALELADRKILHVPHVTFHDVALPRVPSPSTPPLPDRLPGVSIVIPTRDSWNLLQACLASLKMTDWPRHQLDVIVVDNNSTEAETLDGLAQAEAAGEIRVLRDPHPFNYARLNNAAAQLARGELLVLLNNDTEVLDPAWLKKLAAYALLPDAGAVGTKLLYGDGKVQHGGIILGVQGAAAHAHLFLGAEDPGYAGLAKLTHEISAVTGACLMVRRDRFLAVGGLREEFRVSFNDVMLCLDLLMQGLDNFYVGDPLITHHESKTRGYDDTPEKIRLARHETCLALRVYPELFRNDPFYSPNLSLEVPYKLAFAPRRRSAWKAPAAQSLKVLFLSITYARGHGVAVVIEQQVRALVKAGHQVLLAGEKSDRDFGFGEQAIFEVHDPRSAATLASDLNVDVIVAHTPPYFGVARWVGTYPPVLAYDYGEPPPELFSEAPERRNQLEIKAMELAAATRVLAISDAVANEAAFPPDGVVPLGNSHLGRWDELAARRRTTVRADRGWEDSTVILNVCRFHAGERAYKGVDTYTFMRDSLMRMNPALGSKTVFVLCGKGTADDVVAMEGCGLTVIANVDDEEMFDLYAASDFYASFSRWEGYNLGIGQALAMGLPVIASDIPAHKAFGVAVTNDPDEAARFIVNESGAPRNRVPRIWEWKEPLESFVAQVEEVARGGQARRVHQGGHKR</sequence>
<dbReference type="Gene3D" id="3.40.50.2000">
    <property type="entry name" value="Glycogen Phosphorylase B"/>
    <property type="match status" value="2"/>
</dbReference>
<organism evidence="3 4">
    <name type="scientific">Muricoccus vinaceus</name>
    <dbReference type="NCBI Taxonomy" id="424704"/>
    <lineage>
        <taxon>Bacteria</taxon>
        <taxon>Pseudomonadati</taxon>
        <taxon>Pseudomonadota</taxon>
        <taxon>Alphaproteobacteria</taxon>
        <taxon>Acetobacterales</taxon>
        <taxon>Roseomonadaceae</taxon>
        <taxon>Muricoccus</taxon>
    </lineage>
</organism>
<dbReference type="SUPFAM" id="SSF53448">
    <property type="entry name" value="Nucleotide-diphospho-sugar transferases"/>
    <property type="match status" value="1"/>
</dbReference>
<dbReference type="InterPro" id="IPR001173">
    <property type="entry name" value="Glyco_trans_2-like"/>
</dbReference>
<dbReference type="Gene3D" id="3.90.550.10">
    <property type="entry name" value="Spore Coat Polysaccharide Biosynthesis Protein SpsA, Chain A"/>
    <property type="match status" value="1"/>
</dbReference>
<name>A0ABV6J0C7_9PROT</name>
<evidence type="ECO:0000313" key="3">
    <source>
        <dbReference type="EMBL" id="MFC0388375.1"/>
    </source>
</evidence>
<protein>
    <submittedName>
        <fullName evidence="3">Glycosyltransferase</fullName>
        <ecNumber evidence="3">2.4.-.-</ecNumber>
    </submittedName>
</protein>
<dbReference type="Pfam" id="PF00535">
    <property type="entry name" value="Glycos_transf_2"/>
    <property type="match status" value="1"/>
</dbReference>
<dbReference type="PANTHER" id="PTHR43179:SF7">
    <property type="entry name" value="RHAMNOSYLTRANSFERASE WBBL"/>
    <property type="match status" value="1"/>
</dbReference>
<keyword evidence="1" id="KW-0175">Coiled coil</keyword>
<dbReference type="InterPro" id="IPR029044">
    <property type="entry name" value="Nucleotide-diphossugar_trans"/>
</dbReference>
<proteinExistence type="predicted"/>
<keyword evidence="3" id="KW-0328">Glycosyltransferase</keyword>
<dbReference type="PANTHER" id="PTHR43179">
    <property type="entry name" value="RHAMNOSYLTRANSFERASE WBBL"/>
    <property type="match status" value="1"/>
</dbReference>
<keyword evidence="4" id="KW-1185">Reference proteome</keyword>
<dbReference type="CDD" id="cd04186">
    <property type="entry name" value="GT_2_like_c"/>
    <property type="match status" value="1"/>
</dbReference>
<dbReference type="CDD" id="cd03801">
    <property type="entry name" value="GT4_PimA-like"/>
    <property type="match status" value="1"/>
</dbReference>
<keyword evidence="3" id="KW-0808">Transferase</keyword>